<reference evidence="2" key="1">
    <citation type="submission" date="2006-06" db="EMBL/GenBank/DDBJ databases">
        <title>Complete sequence of Trichodesmium erythraeum IMS101.</title>
        <authorList>
            <consortium name="US DOE Joint Genome Institute"/>
            <person name="Copeland A."/>
            <person name="Lucas S."/>
            <person name="Lapidus A."/>
            <person name="Barry K."/>
            <person name="Detter J.C."/>
            <person name="Glavina del Rio T."/>
            <person name="Hammon N."/>
            <person name="Israni S."/>
            <person name="Dalin E."/>
            <person name="Tice H."/>
            <person name="Pitluck S."/>
            <person name="Kiss H."/>
            <person name="Munk A.C."/>
            <person name="Brettin T."/>
            <person name="Bruce D."/>
            <person name="Han C."/>
            <person name="Tapia R."/>
            <person name="Gilna P."/>
            <person name="Schmutz J."/>
            <person name="Larimer F."/>
            <person name="Land M."/>
            <person name="Hauser L."/>
            <person name="Kyrpides N."/>
            <person name="Kim E."/>
            <person name="Richardson P."/>
        </authorList>
    </citation>
    <scope>NUCLEOTIDE SEQUENCE [LARGE SCALE GENOMIC DNA]</scope>
    <source>
        <strain evidence="2">IMS101</strain>
    </source>
</reference>
<keyword evidence="1" id="KW-0472">Membrane</keyword>
<protein>
    <submittedName>
        <fullName evidence="2">Uncharacterized protein</fullName>
    </submittedName>
</protein>
<dbReference type="RefSeq" id="WP_011611567.1">
    <property type="nucleotide sequence ID" value="NC_008312.1"/>
</dbReference>
<evidence type="ECO:0000256" key="1">
    <source>
        <dbReference type="SAM" id="Phobius"/>
    </source>
</evidence>
<dbReference type="OrthoDB" id="4211773at2"/>
<feature type="transmembrane region" description="Helical" evidence="1">
    <location>
        <begin position="20"/>
        <end position="40"/>
    </location>
</feature>
<keyword evidence="1" id="KW-0812">Transmembrane</keyword>
<dbReference type="EMBL" id="CP000393">
    <property type="protein sequence ID" value="ABG51194.1"/>
    <property type="molecule type" value="Genomic_DNA"/>
</dbReference>
<name>Q113Y0_TRIEI</name>
<dbReference type="HOGENOM" id="CLU_1244893_0_0_3"/>
<dbReference type="AlphaFoldDB" id="Q113Y0"/>
<evidence type="ECO:0000313" key="2">
    <source>
        <dbReference type="EMBL" id="ABG51194.1"/>
    </source>
</evidence>
<accession>Q113Y0</accession>
<keyword evidence="1" id="KW-1133">Transmembrane helix</keyword>
<organism evidence="2">
    <name type="scientific">Trichodesmium erythraeum (strain IMS101)</name>
    <dbReference type="NCBI Taxonomy" id="203124"/>
    <lineage>
        <taxon>Bacteria</taxon>
        <taxon>Bacillati</taxon>
        <taxon>Cyanobacteriota</taxon>
        <taxon>Cyanophyceae</taxon>
        <taxon>Oscillatoriophycideae</taxon>
        <taxon>Oscillatoriales</taxon>
        <taxon>Microcoleaceae</taxon>
        <taxon>Trichodesmium</taxon>
    </lineage>
</organism>
<proteinExistence type="predicted"/>
<sequence>MNNLNEYLTAIQTLLKNSDFWQKVAIAIISAFSVALFNYFSSNKQRQDQAMELSYTTNILSILEFKKDIDQKNISILYGEDYEVVDLYVISCDIENTGKKVIKNQEITFEFISTNVGVLEQFFEPPLNDNAMGIEEIEIEDIKQGEVKKRYLIREILPKRKVGFRFLSGRQTQEDEVPKLFCSIQDISKVELIPRTYKGERDEIAIIMNLLSQFLMIYTNKN</sequence>
<dbReference type="KEGG" id="ter:Tery_1939"/>
<gene>
    <name evidence="2" type="ordered locus">Tery_1939</name>
</gene>